<dbReference type="Proteomes" id="UP001632038">
    <property type="component" value="Unassembled WGS sequence"/>
</dbReference>
<feature type="region of interest" description="Disordered" evidence="2">
    <location>
        <begin position="1"/>
        <end position="24"/>
    </location>
</feature>
<dbReference type="AlphaFoldDB" id="A0ABD3D2B5"/>
<reference evidence="5" key="1">
    <citation type="journal article" date="2024" name="IScience">
        <title>Strigolactones Initiate the Formation of Haustorium-like Structures in Castilleja.</title>
        <authorList>
            <person name="Buerger M."/>
            <person name="Peterson D."/>
            <person name="Chory J."/>
        </authorList>
    </citation>
    <scope>NUCLEOTIDE SEQUENCE [LARGE SCALE GENOMIC DNA]</scope>
</reference>
<feature type="domain" description="Fe-S metabolism associated" evidence="3">
    <location>
        <begin position="80"/>
        <end position="199"/>
    </location>
</feature>
<evidence type="ECO:0000256" key="2">
    <source>
        <dbReference type="SAM" id="MobiDB-lite"/>
    </source>
</evidence>
<evidence type="ECO:0000259" key="3">
    <source>
        <dbReference type="Pfam" id="PF02657"/>
    </source>
</evidence>
<sequence>MLSFSARSIFSPSSPSLITNPENPNLNFDPNPKKFIFRKNPPNVLWKNPNPQKKSSLYCLTLNTIQISSVSQKIQNLDFEFKSLPDPIDRVKRLLHYATILPPFDESLRTQDNRVLGCTAQVWLEVKMDRNGIMGFRVDSDSEISKGFCSCLVWALDGAQAHEVLDVKTEDLLEMNVGLAGRVRSRFNAWHNVLFSMQKRTRELVEGKRVKCGQCLG</sequence>
<organism evidence="4 5">
    <name type="scientific">Castilleja foliolosa</name>
    <dbReference type="NCBI Taxonomy" id="1961234"/>
    <lineage>
        <taxon>Eukaryota</taxon>
        <taxon>Viridiplantae</taxon>
        <taxon>Streptophyta</taxon>
        <taxon>Embryophyta</taxon>
        <taxon>Tracheophyta</taxon>
        <taxon>Spermatophyta</taxon>
        <taxon>Magnoliopsida</taxon>
        <taxon>eudicotyledons</taxon>
        <taxon>Gunneridae</taxon>
        <taxon>Pentapetalae</taxon>
        <taxon>asterids</taxon>
        <taxon>lamiids</taxon>
        <taxon>Lamiales</taxon>
        <taxon>Orobanchaceae</taxon>
        <taxon>Pedicularideae</taxon>
        <taxon>Castillejinae</taxon>
        <taxon>Castilleja</taxon>
    </lineage>
</organism>
<comment type="caution">
    <text evidence="4">The sequence shown here is derived from an EMBL/GenBank/DDBJ whole genome shotgun (WGS) entry which is preliminary data.</text>
</comment>
<name>A0ABD3D2B5_9LAMI</name>
<feature type="compositionally biased region" description="Low complexity" evidence="2">
    <location>
        <begin position="1"/>
        <end position="18"/>
    </location>
</feature>
<dbReference type="Gene3D" id="3.90.1010.10">
    <property type="match status" value="1"/>
</dbReference>
<protein>
    <recommendedName>
        <fullName evidence="3">Fe-S metabolism associated domain-containing protein</fullName>
    </recommendedName>
</protein>
<proteinExistence type="inferred from homology"/>
<dbReference type="PANTHER" id="PTHR43597:SF5">
    <property type="entry name" value="SUFE-LIKE PROTEIN 2, CHLOROPLASTIC"/>
    <property type="match status" value="1"/>
</dbReference>
<accession>A0ABD3D2B5</accession>
<gene>
    <name evidence="4" type="ORF">CASFOL_020958</name>
</gene>
<dbReference type="InterPro" id="IPR003808">
    <property type="entry name" value="Fe-S_metab-assoc_dom"/>
</dbReference>
<dbReference type="Pfam" id="PF02657">
    <property type="entry name" value="SufE"/>
    <property type="match status" value="1"/>
</dbReference>
<keyword evidence="5" id="KW-1185">Reference proteome</keyword>
<dbReference type="SUPFAM" id="SSF82649">
    <property type="entry name" value="SufE/NifU"/>
    <property type="match status" value="1"/>
</dbReference>
<comment type="similarity">
    <text evidence="1">Belongs to the SufE family.</text>
</comment>
<dbReference type="EMBL" id="JAVIJP010000027">
    <property type="protein sequence ID" value="KAL3636411.1"/>
    <property type="molecule type" value="Genomic_DNA"/>
</dbReference>
<evidence type="ECO:0000313" key="4">
    <source>
        <dbReference type="EMBL" id="KAL3636411.1"/>
    </source>
</evidence>
<evidence type="ECO:0000256" key="1">
    <source>
        <dbReference type="ARBA" id="ARBA00010282"/>
    </source>
</evidence>
<evidence type="ECO:0000313" key="5">
    <source>
        <dbReference type="Proteomes" id="UP001632038"/>
    </source>
</evidence>
<dbReference type="PANTHER" id="PTHR43597">
    <property type="entry name" value="SULFUR ACCEPTOR PROTEIN CSDE"/>
    <property type="match status" value="1"/>
</dbReference>